<keyword evidence="2" id="KW-0812">Transmembrane</keyword>
<evidence type="ECO:0000313" key="3">
    <source>
        <dbReference type="EMBL" id="QPS60234.1"/>
    </source>
</evidence>
<evidence type="ECO:0008006" key="7">
    <source>
        <dbReference type="Google" id="ProtNLM"/>
    </source>
</evidence>
<reference evidence="4 5" key="1">
    <citation type="submission" date="2018-06" db="EMBL/GenBank/DDBJ databases">
        <authorList>
            <consortium name="Pathogen Informatics"/>
            <person name="Doyle S."/>
        </authorList>
    </citation>
    <scope>NUCLEOTIDE SEQUENCE [LARGE SCALE GENOMIC DNA]</scope>
    <source>
        <strain evidence="4 5">NCTC10288</strain>
    </source>
</reference>
<organism evidence="4 5">
    <name type="scientific">Corynebacterium minutissimum</name>
    <dbReference type="NCBI Taxonomy" id="38301"/>
    <lineage>
        <taxon>Bacteria</taxon>
        <taxon>Bacillati</taxon>
        <taxon>Actinomycetota</taxon>
        <taxon>Actinomycetes</taxon>
        <taxon>Mycobacteriales</taxon>
        <taxon>Corynebacteriaceae</taxon>
        <taxon>Corynebacterium</taxon>
    </lineage>
</organism>
<feature type="compositionally biased region" description="Low complexity" evidence="1">
    <location>
        <begin position="22"/>
        <end position="33"/>
    </location>
</feature>
<proteinExistence type="predicted"/>
<protein>
    <recommendedName>
        <fullName evidence="7">DUF4190 domain-containing protein</fullName>
    </recommendedName>
</protein>
<feature type="transmembrane region" description="Helical" evidence="2">
    <location>
        <begin position="68"/>
        <end position="87"/>
    </location>
</feature>
<evidence type="ECO:0000313" key="4">
    <source>
        <dbReference type="EMBL" id="SQI00928.1"/>
    </source>
</evidence>
<feature type="transmembrane region" description="Helical" evidence="2">
    <location>
        <begin position="44"/>
        <end position="62"/>
    </location>
</feature>
<dbReference type="AlphaFoldDB" id="A0A2X4RPN9"/>
<reference evidence="3 6" key="2">
    <citation type="submission" date="2020-12" db="EMBL/GenBank/DDBJ databases">
        <title>FDA dAtabase for Regulatory Grade micrObial Sequences (FDA-ARGOS): Supporting development and validation of Infectious Disease Dx tests.</title>
        <authorList>
            <person name="Sproer C."/>
            <person name="Gronow S."/>
            <person name="Severitt S."/>
            <person name="Schroder I."/>
            <person name="Tallon L."/>
            <person name="Sadzewicz L."/>
            <person name="Zhao X."/>
            <person name="Boylan J."/>
            <person name="Ott S."/>
            <person name="Bowen H."/>
            <person name="Vavikolanu K."/>
            <person name="Mehta A."/>
            <person name="Aluvathingal J."/>
            <person name="Nadendla S."/>
            <person name="Lowell S."/>
            <person name="Myers T."/>
            <person name="Yan Y."/>
            <person name="Sichtig H."/>
        </authorList>
    </citation>
    <scope>NUCLEOTIDE SEQUENCE [LARGE SCALE GENOMIC DNA]</scope>
    <source>
        <strain evidence="3 6">FDAARGOS_894</strain>
    </source>
</reference>
<sequence>MTQPPYGTSGFQPSHTPPPQNGPYGQQNYYGAPQQPPQPPQPQSNVLGLIAFITALLGFVLTCLPFTFLVDGAVLCTAVILGFIGLFMKDQRNLWPIIALCTATVGAVLGFIIKIALSIGLFVMFDEGSSWEDTFTSYATEQVEHT</sequence>
<gene>
    <name evidence="3" type="ORF">I6G51_03250</name>
    <name evidence="4" type="ORF">NCTC10288_02251</name>
</gene>
<evidence type="ECO:0000256" key="2">
    <source>
        <dbReference type="SAM" id="Phobius"/>
    </source>
</evidence>
<evidence type="ECO:0000313" key="5">
    <source>
        <dbReference type="Proteomes" id="UP000249264"/>
    </source>
</evidence>
<dbReference type="STRING" id="38301.NX84_02620"/>
<dbReference type="RefSeq" id="WP_039673462.1">
    <property type="nucleotide sequence ID" value="NZ_CP065689.1"/>
</dbReference>
<feature type="compositionally biased region" description="Polar residues" evidence="1">
    <location>
        <begin position="1"/>
        <end position="14"/>
    </location>
</feature>
<dbReference type="OrthoDB" id="4425821at2"/>
<keyword evidence="2" id="KW-0472">Membrane</keyword>
<keyword evidence="6" id="KW-1185">Reference proteome</keyword>
<dbReference type="EMBL" id="LS483460">
    <property type="protein sequence ID" value="SQI00928.1"/>
    <property type="molecule type" value="Genomic_DNA"/>
</dbReference>
<feature type="transmembrane region" description="Helical" evidence="2">
    <location>
        <begin position="94"/>
        <end position="125"/>
    </location>
</feature>
<dbReference type="EMBL" id="CP065689">
    <property type="protein sequence ID" value="QPS60234.1"/>
    <property type="molecule type" value="Genomic_DNA"/>
</dbReference>
<evidence type="ECO:0000313" key="6">
    <source>
        <dbReference type="Proteomes" id="UP000594905"/>
    </source>
</evidence>
<dbReference type="GeneID" id="70784121"/>
<dbReference type="Proteomes" id="UP000249264">
    <property type="component" value="Chromosome 1"/>
</dbReference>
<accession>A0A2X4RPN9</accession>
<evidence type="ECO:0000256" key="1">
    <source>
        <dbReference type="SAM" id="MobiDB-lite"/>
    </source>
</evidence>
<feature type="region of interest" description="Disordered" evidence="1">
    <location>
        <begin position="1"/>
        <end position="42"/>
    </location>
</feature>
<keyword evidence="2" id="KW-1133">Transmembrane helix</keyword>
<dbReference type="Proteomes" id="UP000594905">
    <property type="component" value="Chromosome"/>
</dbReference>
<dbReference type="KEGG" id="cmin:NCTC10288_02251"/>
<name>A0A2X4RPN9_9CORY</name>